<proteinExistence type="predicted"/>
<organism evidence="1 2">
    <name type="scientific">Drosophila gunungcola</name>
    <name type="common">fruit fly</name>
    <dbReference type="NCBI Taxonomy" id="103775"/>
    <lineage>
        <taxon>Eukaryota</taxon>
        <taxon>Metazoa</taxon>
        <taxon>Ecdysozoa</taxon>
        <taxon>Arthropoda</taxon>
        <taxon>Hexapoda</taxon>
        <taxon>Insecta</taxon>
        <taxon>Pterygota</taxon>
        <taxon>Neoptera</taxon>
        <taxon>Endopterygota</taxon>
        <taxon>Diptera</taxon>
        <taxon>Brachycera</taxon>
        <taxon>Muscomorpha</taxon>
        <taxon>Ephydroidea</taxon>
        <taxon>Drosophilidae</taxon>
        <taxon>Drosophila</taxon>
        <taxon>Sophophora</taxon>
    </lineage>
</organism>
<evidence type="ECO:0000313" key="1">
    <source>
        <dbReference type="EMBL" id="KAI8040219.1"/>
    </source>
</evidence>
<keyword evidence="2" id="KW-1185">Reference proteome</keyword>
<dbReference type="AlphaFoldDB" id="A0A9Q0BQM7"/>
<feature type="non-terminal residue" evidence="1">
    <location>
        <position position="110"/>
    </location>
</feature>
<evidence type="ECO:0000313" key="2">
    <source>
        <dbReference type="Proteomes" id="UP001059596"/>
    </source>
</evidence>
<dbReference type="Proteomes" id="UP001059596">
    <property type="component" value="Unassembled WGS sequence"/>
</dbReference>
<reference evidence="1" key="1">
    <citation type="journal article" date="2023" name="Genome Biol. Evol.">
        <title>Long-read-based Genome Assembly of Drosophila gunungcola Reveals Fewer Chemosensory Genes in Flower-breeding Species.</title>
        <authorList>
            <person name="Negi A."/>
            <person name="Liao B.Y."/>
            <person name="Yeh S.D."/>
        </authorList>
    </citation>
    <scope>NUCLEOTIDE SEQUENCE</scope>
    <source>
        <strain evidence="1">Sukarami</strain>
    </source>
</reference>
<name>A0A9Q0BQM7_9MUSC</name>
<gene>
    <name evidence="1" type="ORF">M5D96_006158</name>
</gene>
<protein>
    <submittedName>
        <fullName evidence="1">Uncharacterized protein</fullName>
    </submittedName>
</protein>
<sequence length="110" mass="11606">NTENPYYFRKLSKPFNSGYFLALLPGRDPALAGVAIEEGTGLVGAGGGGGRAATVAAALQMIGTELIRLLAQNAIEGLDEHENRIVHQSCLGLQKSRVRQGSRVAGETNQ</sequence>
<comment type="caution">
    <text evidence="1">The sequence shown here is derived from an EMBL/GenBank/DDBJ whole genome shotgun (WGS) entry which is preliminary data.</text>
</comment>
<accession>A0A9Q0BQM7</accession>
<dbReference type="EMBL" id="JAMKOV010000004">
    <property type="protein sequence ID" value="KAI8040219.1"/>
    <property type="molecule type" value="Genomic_DNA"/>
</dbReference>